<keyword evidence="1" id="KW-0812">Transmembrane</keyword>
<accession>A0AAN1UBR6</accession>
<reference evidence="2 3" key="1">
    <citation type="submission" date="2017-01" db="EMBL/GenBank/DDBJ databases">
        <title>Complete Genome Sequence of Vibrio vulnificus FORC_053.</title>
        <authorList>
            <consortium name="Food-borne Pathogen Omics Research Center"/>
            <person name="Chung H.Y."/>
            <person name="Na E.J."/>
            <person name="Song J.S."/>
            <person name="Kim H."/>
            <person name="Lee J.-H."/>
            <person name="Ryu S."/>
            <person name="Choi S.H."/>
        </authorList>
    </citation>
    <scope>NUCLEOTIDE SEQUENCE [LARGE SCALE GENOMIC DNA]</scope>
    <source>
        <strain evidence="2 3">FORC_053</strain>
    </source>
</reference>
<evidence type="ECO:0000313" key="3">
    <source>
        <dbReference type="Proteomes" id="UP000263418"/>
    </source>
</evidence>
<evidence type="ECO:0000256" key="1">
    <source>
        <dbReference type="SAM" id="Phobius"/>
    </source>
</evidence>
<dbReference type="EMBL" id="CP019290">
    <property type="protein sequence ID" value="AXX59649.1"/>
    <property type="molecule type" value="Genomic_DNA"/>
</dbReference>
<keyword evidence="1" id="KW-1133">Transmembrane helix</keyword>
<keyword evidence="1" id="KW-0472">Membrane</keyword>
<dbReference type="Proteomes" id="UP000263418">
    <property type="component" value="Chromosome 1"/>
</dbReference>
<protein>
    <submittedName>
        <fullName evidence="2">Uncharacterized protein</fullName>
    </submittedName>
</protein>
<dbReference type="AlphaFoldDB" id="A0AAN1UBR6"/>
<proteinExistence type="predicted"/>
<dbReference type="RefSeq" id="WP_094166412.1">
    <property type="nucleotide sequence ID" value="NZ_CP019290.1"/>
</dbReference>
<evidence type="ECO:0000313" key="2">
    <source>
        <dbReference type="EMBL" id="AXX59649.1"/>
    </source>
</evidence>
<organism evidence="2 3">
    <name type="scientific">Vibrio vulnificus</name>
    <dbReference type="NCBI Taxonomy" id="672"/>
    <lineage>
        <taxon>Bacteria</taxon>
        <taxon>Pseudomonadati</taxon>
        <taxon>Pseudomonadota</taxon>
        <taxon>Gammaproteobacteria</taxon>
        <taxon>Vibrionales</taxon>
        <taxon>Vibrionaceae</taxon>
        <taxon>Vibrio</taxon>
    </lineage>
</organism>
<name>A0AAN1UBR6_VIBVL</name>
<sequence>MDIFKKKEELVIQNNTTSIEELLAGAPQEILDLIFDASVVILPSHGSDDSFYVGTLDTLDYLKEHGLTTEVFATDDDYKELGLHGADIWLGTFVVKNFVIPIFCSLIAAYVYDKLKAKSDDNISVKFIVEDKEGKSTTVGFNGKADKLPSVLDEIKKFRDEK</sequence>
<gene>
    <name evidence="2" type="ORF">FORC53_1310</name>
</gene>
<feature type="transmembrane region" description="Helical" evidence="1">
    <location>
        <begin position="88"/>
        <end position="112"/>
    </location>
</feature>